<protein>
    <submittedName>
        <fullName evidence="1">Uncharacterized protein</fullName>
    </submittedName>
</protein>
<dbReference type="EMBL" id="JARKIE010000383">
    <property type="protein sequence ID" value="KAJ7648159.1"/>
    <property type="molecule type" value="Genomic_DNA"/>
</dbReference>
<comment type="caution">
    <text evidence="1">The sequence shown here is derived from an EMBL/GenBank/DDBJ whole genome shotgun (WGS) entry which is preliminary data.</text>
</comment>
<keyword evidence="2" id="KW-1185">Reference proteome</keyword>
<dbReference type="Proteomes" id="UP001221757">
    <property type="component" value="Unassembled WGS sequence"/>
</dbReference>
<evidence type="ECO:0000313" key="2">
    <source>
        <dbReference type="Proteomes" id="UP001221757"/>
    </source>
</evidence>
<evidence type="ECO:0000313" key="1">
    <source>
        <dbReference type="EMBL" id="KAJ7648159.1"/>
    </source>
</evidence>
<organism evidence="1 2">
    <name type="scientific">Mycena rosella</name>
    <name type="common">Pink bonnet</name>
    <name type="synonym">Agaricus rosellus</name>
    <dbReference type="NCBI Taxonomy" id="1033263"/>
    <lineage>
        <taxon>Eukaryota</taxon>
        <taxon>Fungi</taxon>
        <taxon>Dikarya</taxon>
        <taxon>Basidiomycota</taxon>
        <taxon>Agaricomycotina</taxon>
        <taxon>Agaricomycetes</taxon>
        <taxon>Agaricomycetidae</taxon>
        <taxon>Agaricales</taxon>
        <taxon>Marasmiineae</taxon>
        <taxon>Mycenaceae</taxon>
        <taxon>Mycena</taxon>
    </lineage>
</organism>
<sequence length="213" mass="23009">MRPPSPIGTTLDTVMDTIRSTIGAREPSEVRAAYAAAPPKLHGEIQVQVGVVSLSEDPSLTIAWQYRSPGEPHVDATDQLLVDALSAGMNPGRMNWPDSPLRVQVHPYSPYTTAADVGSMLALLASRLEQQWGGVMSPAVHDVVSINDVVSVNQYSIDGEMARRLINFSGLLQTLNSLTHPRIRHNYPSKTGNISWIQRAQGIELAFGASMGG</sequence>
<name>A0AAD7CGW8_MYCRO</name>
<gene>
    <name evidence="1" type="ORF">B0H17DRAFT_1215701</name>
</gene>
<reference evidence="1" key="1">
    <citation type="submission" date="2023-03" db="EMBL/GenBank/DDBJ databases">
        <title>Massive genome expansion in bonnet fungi (Mycena s.s.) driven by repeated elements and novel gene families across ecological guilds.</title>
        <authorList>
            <consortium name="Lawrence Berkeley National Laboratory"/>
            <person name="Harder C.B."/>
            <person name="Miyauchi S."/>
            <person name="Viragh M."/>
            <person name="Kuo A."/>
            <person name="Thoen E."/>
            <person name="Andreopoulos B."/>
            <person name="Lu D."/>
            <person name="Skrede I."/>
            <person name="Drula E."/>
            <person name="Henrissat B."/>
            <person name="Morin E."/>
            <person name="Kohler A."/>
            <person name="Barry K."/>
            <person name="LaButti K."/>
            <person name="Morin E."/>
            <person name="Salamov A."/>
            <person name="Lipzen A."/>
            <person name="Mereny Z."/>
            <person name="Hegedus B."/>
            <person name="Baldrian P."/>
            <person name="Stursova M."/>
            <person name="Weitz H."/>
            <person name="Taylor A."/>
            <person name="Grigoriev I.V."/>
            <person name="Nagy L.G."/>
            <person name="Martin F."/>
            <person name="Kauserud H."/>
        </authorList>
    </citation>
    <scope>NUCLEOTIDE SEQUENCE</scope>
    <source>
        <strain evidence="1">CBHHK067</strain>
    </source>
</reference>
<dbReference type="AlphaFoldDB" id="A0AAD7CGW8"/>
<accession>A0AAD7CGW8</accession>
<proteinExistence type="predicted"/>